<keyword evidence="10" id="KW-1185">Reference proteome</keyword>
<evidence type="ECO:0000256" key="4">
    <source>
        <dbReference type="ARBA" id="ARBA00022475"/>
    </source>
</evidence>
<protein>
    <submittedName>
        <fullName evidence="9">Iron ABC transporter permease</fullName>
    </submittedName>
</protein>
<feature type="transmembrane region" description="Helical" evidence="8">
    <location>
        <begin position="456"/>
        <end position="479"/>
    </location>
</feature>
<feature type="transmembrane region" description="Helical" evidence="8">
    <location>
        <begin position="73"/>
        <end position="92"/>
    </location>
</feature>
<evidence type="ECO:0000256" key="2">
    <source>
        <dbReference type="ARBA" id="ARBA00007935"/>
    </source>
</evidence>
<keyword evidence="3" id="KW-0813">Transport</keyword>
<evidence type="ECO:0000256" key="8">
    <source>
        <dbReference type="SAM" id="Phobius"/>
    </source>
</evidence>
<reference evidence="9 10" key="1">
    <citation type="submission" date="2024-09" db="EMBL/GenBank/DDBJ databases">
        <authorList>
            <person name="Sun Q."/>
            <person name="Mori K."/>
        </authorList>
    </citation>
    <scope>NUCLEOTIDE SEQUENCE [LARGE SCALE GENOMIC DNA]</scope>
    <source>
        <strain evidence="9 10">CECT 8064</strain>
    </source>
</reference>
<dbReference type="PANTHER" id="PTHR30472:SF37">
    <property type="entry name" value="FE(3+) DICITRATE TRANSPORT SYSTEM PERMEASE PROTEIN FECD-RELATED"/>
    <property type="match status" value="1"/>
</dbReference>
<dbReference type="EMBL" id="JBHMEP010000001">
    <property type="protein sequence ID" value="MFB9133812.1"/>
    <property type="molecule type" value="Genomic_DNA"/>
</dbReference>
<feature type="transmembrane region" description="Helical" evidence="8">
    <location>
        <begin position="401"/>
        <end position="419"/>
    </location>
</feature>
<feature type="transmembrane region" description="Helical" evidence="8">
    <location>
        <begin position="217"/>
        <end position="242"/>
    </location>
</feature>
<name>A0ABV5HJ88_9VIBR</name>
<feature type="transmembrane region" description="Helical" evidence="8">
    <location>
        <begin position="338"/>
        <end position="356"/>
    </location>
</feature>
<sequence>MVKLTLSTLLALVAGIAGYLLTIDDVADAQLQMVMMQAVWLPTVGMAIMVGMLLSSSGVLIQTSLDNDFASPSTLGVASGALLGAVLSRVFIADADLMTVWAAACLGGAVLALIVLLVSRLIGGGQLPIVLVGMALGLGAGAIASVFLLYFEHETDGLFLWGSGQVLQSSAQPFEAMVIPSVIMLLVTSVLLPKLSLFQLGEVHAQSLGMAVGRWRWLFLALAVGQAALATAMAGMIGFIGLMAPHLARYLSVSFRQGRSISGIWLASLLVGALLVVMAEWSSRSLLFLGYRLPTGAFAALLGAPFFLILLFGRSGQALAATEQQVIGLRPLIRLKPVWALTWLSLLLVATIWFWHPPAQSIGAQWVSNRLWLAGLAGFALAFGGTLLQTLFRNPLASPDISGVSTSAVLLIACLLVVFPGAGQIWLTVAGLVGALLVTLLLSWGIKRKLSVSQLALFGIVISAFTGTATHILLTFGSTTSSVTLMWLSGSTYGASLENIEPLAVACVLMLALSIPMLRRLDILPLGEVIPQVLGIALKPYRLLLLFIAAVLTAMAISSVGAISFVGLLAPHCARLLGLYRHNSLLPAAGMTGAILLIWADGIGRSLMPPSEIAAGLVVSILGSVYFLLLLLIGYRKQRFKPQEV</sequence>
<evidence type="ECO:0000256" key="3">
    <source>
        <dbReference type="ARBA" id="ARBA00022448"/>
    </source>
</evidence>
<proteinExistence type="inferred from homology"/>
<feature type="transmembrane region" description="Helical" evidence="8">
    <location>
        <begin position="263"/>
        <end position="281"/>
    </location>
</feature>
<keyword evidence="6 8" id="KW-1133">Transmembrane helix</keyword>
<feature type="transmembrane region" description="Helical" evidence="8">
    <location>
        <begin position="130"/>
        <end position="151"/>
    </location>
</feature>
<feature type="transmembrane region" description="Helical" evidence="8">
    <location>
        <begin position="293"/>
        <end position="312"/>
    </location>
</feature>
<comment type="similarity">
    <text evidence="2">Belongs to the binding-protein-dependent transport system permease family. FecCD subfamily.</text>
</comment>
<dbReference type="InterPro" id="IPR037294">
    <property type="entry name" value="ABC_BtuC-like"/>
</dbReference>
<keyword evidence="7 8" id="KW-0472">Membrane</keyword>
<feature type="transmembrane region" description="Helical" evidence="8">
    <location>
        <begin position="98"/>
        <end position="118"/>
    </location>
</feature>
<dbReference type="Gene3D" id="1.10.3470.10">
    <property type="entry name" value="ABC transporter involved in vitamin B12 uptake, BtuC"/>
    <property type="match status" value="2"/>
</dbReference>
<evidence type="ECO:0000256" key="7">
    <source>
        <dbReference type="ARBA" id="ARBA00023136"/>
    </source>
</evidence>
<organism evidence="9 10">
    <name type="scientific">Vibrio olivae</name>
    <dbReference type="NCBI Taxonomy" id="1243002"/>
    <lineage>
        <taxon>Bacteria</taxon>
        <taxon>Pseudomonadati</taxon>
        <taxon>Pseudomonadota</taxon>
        <taxon>Gammaproteobacteria</taxon>
        <taxon>Vibrionales</taxon>
        <taxon>Vibrionaceae</taxon>
        <taxon>Vibrio</taxon>
    </lineage>
</organism>
<dbReference type="RefSeq" id="WP_390189400.1">
    <property type="nucleotide sequence ID" value="NZ_JBHMEP010000001.1"/>
</dbReference>
<comment type="caution">
    <text evidence="9">The sequence shown here is derived from an EMBL/GenBank/DDBJ whole genome shotgun (WGS) entry which is preliminary data.</text>
</comment>
<evidence type="ECO:0000313" key="10">
    <source>
        <dbReference type="Proteomes" id="UP001589645"/>
    </source>
</evidence>
<keyword evidence="4" id="KW-1003">Cell membrane</keyword>
<feature type="transmembrane region" description="Helical" evidence="8">
    <location>
        <begin position="613"/>
        <end position="635"/>
    </location>
</feature>
<feature type="transmembrane region" description="Helical" evidence="8">
    <location>
        <begin position="38"/>
        <end position="61"/>
    </location>
</feature>
<evidence type="ECO:0000256" key="6">
    <source>
        <dbReference type="ARBA" id="ARBA00022989"/>
    </source>
</evidence>
<feature type="transmembrane region" description="Helical" evidence="8">
    <location>
        <begin position="543"/>
        <end position="570"/>
    </location>
</feature>
<dbReference type="InterPro" id="IPR000522">
    <property type="entry name" value="ABC_transptr_permease_BtuC"/>
</dbReference>
<dbReference type="Proteomes" id="UP001589645">
    <property type="component" value="Unassembled WGS sequence"/>
</dbReference>
<dbReference type="CDD" id="cd06550">
    <property type="entry name" value="TM_ABC_iron-siderophores_like"/>
    <property type="match status" value="2"/>
</dbReference>
<feature type="transmembrane region" description="Helical" evidence="8">
    <location>
        <begin position="371"/>
        <end position="392"/>
    </location>
</feature>
<dbReference type="PANTHER" id="PTHR30472">
    <property type="entry name" value="FERRIC ENTEROBACTIN TRANSPORT SYSTEM PERMEASE PROTEIN"/>
    <property type="match status" value="1"/>
</dbReference>
<keyword evidence="5 8" id="KW-0812">Transmembrane</keyword>
<gene>
    <name evidence="9" type="ORF">ACFFUV_02380</name>
</gene>
<accession>A0ABV5HJ88</accession>
<dbReference type="SUPFAM" id="SSF81345">
    <property type="entry name" value="ABC transporter involved in vitamin B12 uptake, BtuC"/>
    <property type="match status" value="2"/>
</dbReference>
<dbReference type="Pfam" id="PF01032">
    <property type="entry name" value="FecCD"/>
    <property type="match status" value="2"/>
</dbReference>
<comment type="subcellular location">
    <subcellularLocation>
        <location evidence="1">Cell membrane</location>
        <topology evidence="1">Multi-pass membrane protein</topology>
    </subcellularLocation>
</comment>
<evidence type="ECO:0000313" key="9">
    <source>
        <dbReference type="EMBL" id="MFB9133812.1"/>
    </source>
</evidence>
<evidence type="ECO:0000256" key="1">
    <source>
        <dbReference type="ARBA" id="ARBA00004651"/>
    </source>
</evidence>
<feature type="transmembrane region" description="Helical" evidence="8">
    <location>
        <begin position="582"/>
        <end position="601"/>
    </location>
</feature>
<evidence type="ECO:0000256" key="5">
    <source>
        <dbReference type="ARBA" id="ARBA00022692"/>
    </source>
</evidence>